<accession>A0A2C6KIJ5</accession>
<evidence type="ECO:0000313" key="1">
    <source>
        <dbReference type="EMBL" id="PHJ16468.1"/>
    </source>
</evidence>
<dbReference type="GeneID" id="94433039"/>
<dbReference type="VEuPathDB" id="ToxoDB:CSUI_009717"/>
<protein>
    <submittedName>
        <fullName evidence="1">Uncharacterized protein</fullName>
    </submittedName>
</protein>
<gene>
    <name evidence="1" type="ORF">CSUI_009717</name>
</gene>
<reference evidence="1 2" key="1">
    <citation type="journal article" date="2017" name="Int. J. Parasitol.">
        <title>The genome of the protozoan parasite Cystoisospora suis and a reverse vaccinology approach to identify vaccine candidates.</title>
        <authorList>
            <person name="Palmieri N."/>
            <person name="Shrestha A."/>
            <person name="Ruttkowski B."/>
            <person name="Beck T."/>
            <person name="Vogl C."/>
            <person name="Tomley F."/>
            <person name="Blake D.P."/>
            <person name="Joachim A."/>
        </authorList>
    </citation>
    <scope>NUCLEOTIDE SEQUENCE [LARGE SCALE GENOMIC DNA]</scope>
    <source>
        <strain evidence="1 2">Wien I</strain>
    </source>
</reference>
<sequence>ENRLFEIQTPSRLANLSTLAKPLLICCQLTIRKPARASSDSRPSVLPSHTAWLVSLPSTVAAGAGFPFHGRPLWRSSLTSTCAFFSALFHPLVLMTSLTPRT</sequence>
<name>A0A2C6KIJ5_9APIC</name>
<dbReference type="Proteomes" id="UP000221165">
    <property type="component" value="Unassembled WGS sequence"/>
</dbReference>
<keyword evidence="2" id="KW-1185">Reference proteome</keyword>
<dbReference type="EMBL" id="MIGC01005902">
    <property type="protein sequence ID" value="PHJ16468.1"/>
    <property type="molecule type" value="Genomic_DNA"/>
</dbReference>
<proteinExistence type="predicted"/>
<feature type="non-terminal residue" evidence="1">
    <location>
        <position position="1"/>
    </location>
</feature>
<dbReference type="AlphaFoldDB" id="A0A2C6KIJ5"/>
<comment type="caution">
    <text evidence="1">The sequence shown here is derived from an EMBL/GenBank/DDBJ whole genome shotgun (WGS) entry which is preliminary data.</text>
</comment>
<dbReference type="RefSeq" id="XP_067918197.1">
    <property type="nucleotide sequence ID" value="XM_068069828.1"/>
</dbReference>
<organism evidence="1 2">
    <name type="scientific">Cystoisospora suis</name>
    <dbReference type="NCBI Taxonomy" id="483139"/>
    <lineage>
        <taxon>Eukaryota</taxon>
        <taxon>Sar</taxon>
        <taxon>Alveolata</taxon>
        <taxon>Apicomplexa</taxon>
        <taxon>Conoidasida</taxon>
        <taxon>Coccidia</taxon>
        <taxon>Eucoccidiorida</taxon>
        <taxon>Eimeriorina</taxon>
        <taxon>Sarcocystidae</taxon>
        <taxon>Cystoisospora</taxon>
    </lineage>
</organism>
<evidence type="ECO:0000313" key="2">
    <source>
        <dbReference type="Proteomes" id="UP000221165"/>
    </source>
</evidence>